<protein>
    <recommendedName>
        <fullName evidence="2">MaoC-like domain-containing protein</fullName>
    </recommendedName>
</protein>
<dbReference type="InterPro" id="IPR002539">
    <property type="entry name" value="MaoC-like_dom"/>
</dbReference>
<dbReference type="Pfam" id="PF01575">
    <property type="entry name" value="MaoC_dehydratas"/>
    <property type="match status" value="1"/>
</dbReference>
<dbReference type="Proteomes" id="UP000294513">
    <property type="component" value="Unassembled WGS sequence"/>
</dbReference>
<evidence type="ECO:0000313" key="3">
    <source>
        <dbReference type="EMBL" id="TDD88527.1"/>
    </source>
</evidence>
<gene>
    <name evidence="3" type="ORF">E1298_15025</name>
</gene>
<dbReference type="OrthoDB" id="9796589at2"/>
<evidence type="ECO:0000313" key="4">
    <source>
        <dbReference type="Proteomes" id="UP000294513"/>
    </source>
</evidence>
<organism evidence="3 4">
    <name type="scientific">Actinomadura rubrisoli</name>
    <dbReference type="NCBI Taxonomy" id="2530368"/>
    <lineage>
        <taxon>Bacteria</taxon>
        <taxon>Bacillati</taxon>
        <taxon>Actinomycetota</taxon>
        <taxon>Actinomycetes</taxon>
        <taxon>Streptosporangiales</taxon>
        <taxon>Thermomonosporaceae</taxon>
        <taxon>Actinomadura</taxon>
    </lineage>
</organism>
<proteinExistence type="inferred from homology"/>
<sequence length="293" mass="31672">MTSPPFVAPGPAPSLYLEDFRLGMRHRSSDWVATAEDLRAFGEVSGDLHPMHLDPEGAAASGYPGLVAQGPLGLARYFGTLHDSGIVADTVLGLLDTHWHYLLPVTTDTKMHYETTVTSIRRTSAGDRGVVDRHIELKDAAGRLLQWGTSAFLVRARSSTPGAGEGVAAPVTLEWGRALAECLGADGDFSASTQLFDGSIALASEKNTIQFRIYRGEILEVTLRTPAGPTFTVHGTERAWAELLTADRNDFVVRAHRGEFSAGGNAYVYLQMTSTLHRIVETARTMTSTEASR</sequence>
<keyword evidence="4" id="KW-1185">Reference proteome</keyword>
<dbReference type="Gene3D" id="3.10.129.10">
    <property type="entry name" value="Hotdog Thioesterase"/>
    <property type="match status" value="1"/>
</dbReference>
<dbReference type="InterPro" id="IPR029069">
    <property type="entry name" value="HotDog_dom_sf"/>
</dbReference>
<dbReference type="SUPFAM" id="SSF54637">
    <property type="entry name" value="Thioesterase/thiol ester dehydrase-isomerase"/>
    <property type="match status" value="1"/>
</dbReference>
<feature type="domain" description="MaoC-like" evidence="2">
    <location>
        <begin position="33"/>
        <end position="123"/>
    </location>
</feature>
<dbReference type="RefSeq" id="WP_131893535.1">
    <property type="nucleotide sequence ID" value="NZ_SMKU01000064.1"/>
</dbReference>
<evidence type="ECO:0000259" key="2">
    <source>
        <dbReference type="Pfam" id="PF01575"/>
    </source>
</evidence>
<reference evidence="3 4" key="1">
    <citation type="submission" date="2019-03" db="EMBL/GenBank/DDBJ databases">
        <title>Draft genome sequences of novel Actinobacteria.</title>
        <authorList>
            <person name="Sahin N."/>
            <person name="Ay H."/>
            <person name="Saygin H."/>
        </authorList>
    </citation>
    <scope>NUCLEOTIDE SEQUENCE [LARGE SCALE GENOMIC DNA]</scope>
    <source>
        <strain evidence="3 4">H3C3</strain>
    </source>
</reference>
<dbReference type="AlphaFoldDB" id="A0A4V2YX95"/>
<accession>A0A4V2YX95</accession>
<dbReference type="EMBL" id="SMKU01000064">
    <property type="protein sequence ID" value="TDD88527.1"/>
    <property type="molecule type" value="Genomic_DNA"/>
</dbReference>
<comment type="similarity">
    <text evidence="1">Belongs to the enoyl-CoA hydratase/isomerase family.</text>
</comment>
<comment type="caution">
    <text evidence="3">The sequence shown here is derived from an EMBL/GenBank/DDBJ whole genome shotgun (WGS) entry which is preliminary data.</text>
</comment>
<name>A0A4V2YX95_9ACTN</name>
<evidence type="ECO:0000256" key="1">
    <source>
        <dbReference type="ARBA" id="ARBA00005254"/>
    </source>
</evidence>